<accession>A0A7X6KSE0</accession>
<reference evidence="1 2" key="1">
    <citation type="submission" date="2020-04" db="EMBL/GenBank/DDBJ databases">
        <title>MicrobeNet Type strains.</title>
        <authorList>
            <person name="Nicholson A.C."/>
        </authorList>
    </citation>
    <scope>NUCLEOTIDE SEQUENCE [LARGE SCALE GENOMIC DNA]</scope>
    <source>
        <strain evidence="1 2">ATCC BAA-788</strain>
    </source>
</reference>
<evidence type="ECO:0000313" key="1">
    <source>
        <dbReference type="EMBL" id="NKY21148.1"/>
    </source>
</evidence>
<comment type="caution">
    <text evidence="1">The sequence shown here is derived from an EMBL/GenBank/DDBJ whole genome shotgun (WGS) entry which is preliminary data.</text>
</comment>
<protein>
    <submittedName>
        <fullName evidence="1">DUF952 domain-containing protein</fullName>
    </submittedName>
</protein>
<organism evidence="1 2">
    <name type="scientific">Cellulomonas denverensis</name>
    <dbReference type="NCBI Taxonomy" id="264297"/>
    <lineage>
        <taxon>Bacteria</taxon>
        <taxon>Bacillati</taxon>
        <taxon>Actinomycetota</taxon>
        <taxon>Actinomycetes</taxon>
        <taxon>Micrococcales</taxon>
        <taxon>Cellulomonadaceae</taxon>
        <taxon>Cellulomonas</taxon>
    </lineage>
</organism>
<dbReference type="RefSeq" id="WP_168628272.1">
    <property type="nucleotide sequence ID" value="NZ_BONL01000003.1"/>
</dbReference>
<dbReference type="Proteomes" id="UP000581206">
    <property type="component" value="Unassembled WGS sequence"/>
</dbReference>
<sequence>MTAIQHLALRTEWDAARRAGVYRQSTLGRTLDQVGFIHCSAPHQLAPMAEFVYADVAEPLCVLTIDRDAVERAGTRVLDEDGGGGETYPHLYGALRIEWVTRVEPARIEDGRLRVTTDPDGPAFA</sequence>
<dbReference type="Gene3D" id="3.20.170.20">
    <property type="entry name" value="Protein of unknown function DUF952"/>
    <property type="match status" value="1"/>
</dbReference>
<dbReference type="EMBL" id="JAAXOX010000001">
    <property type="protein sequence ID" value="NKY21148.1"/>
    <property type="molecule type" value="Genomic_DNA"/>
</dbReference>
<dbReference type="InterPro" id="IPR009297">
    <property type="entry name" value="DUF952"/>
</dbReference>
<dbReference type="AlphaFoldDB" id="A0A7X6KSE0"/>
<proteinExistence type="predicted"/>
<gene>
    <name evidence="1" type="ORF">HGA03_00530</name>
</gene>
<evidence type="ECO:0000313" key="2">
    <source>
        <dbReference type="Proteomes" id="UP000581206"/>
    </source>
</evidence>
<dbReference type="SUPFAM" id="SSF56399">
    <property type="entry name" value="ADP-ribosylation"/>
    <property type="match status" value="1"/>
</dbReference>
<name>A0A7X6KSE0_9CELL</name>
<dbReference type="Pfam" id="PF06108">
    <property type="entry name" value="DUF952"/>
    <property type="match status" value="1"/>
</dbReference>
<keyword evidence="2" id="KW-1185">Reference proteome</keyword>